<evidence type="ECO:0000256" key="5">
    <source>
        <dbReference type="ARBA" id="ARBA00022694"/>
    </source>
</evidence>
<keyword evidence="6 7" id="KW-0694">RNA-binding</keyword>
<keyword evidence="11" id="KW-1185">Reference proteome</keyword>
<dbReference type="InterPro" id="IPR029028">
    <property type="entry name" value="Alpha/beta_knot_MTases"/>
</dbReference>
<evidence type="ECO:0000256" key="7">
    <source>
        <dbReference type="HAMAP-Rule" id="MF_02060"/>
    </source>
</evidence>
<sequence>MTPERLAILDDAITRRQPDLTVLMDNVNKPRNVAAVIRTCDAVGISKVHCVYPHDRMSSFGGTAMGADRYVEKQLHDDALNAVSQLQAEGKQVLAAHLSDSAVDFRDIDYTKPTCIVLGQEKRGVPEATLAAVDQHIIIPMLGLTESLNVSVAAALILFEAQRQRMRAGMYTSGSKMSDEERRRLLFCWTQPKLKYFCDEKRIPYPPVDEYGELVNPSQWYASIREQQQS</sequence>
<feature type="binding site" evidence="7">
    <location>
        <position position="148"/>
    </location>
    <ligand>
        <name>S-adenosyl-L-methionine</name>
        <dbReference type="ChEBI" id="CHEBI:59789"/>
    </ligand>
</feature>
<dbReference type="GO" id="GO:0000049">
    <property type="term" value="F:tRNA binding"/>
    <property type="evidence" value="ECO:0007669"/>
    <property type="project" value="UniProtKB-UniRule"/>
</dbReference>
<dbReference type="CDD" id="cd18092">
    <property type="entry name" value="SpoU-like_TrmH"/>
    <property type="match status" value="1"/>
</dbReference>
<dbReference type="PANTHER" id="PTHR43453">
    <property type="entry name" value="RRNA METHYLASE-LIKE"/>
    <property type="match status" value="1"/>
</dbReference>
<dbReference type="OrthoDB" id="9794400at2"/>
<dbReference type="Pfam" id="PF00588">
    <property type="entry name" value="SpoU_methylase"/>
    <property type="match status" value="1"/>
</dbReference>
<comment type="caution">
    <text evidence="7">Lacks conserved residue(s) required for the propagation of feature annotation.</text>
</comment>
<dbReference type="InterPro" id="IPR029026">
    <property type="entry name" value="tRNA_m1G_MTases_N"/>
</dbReference>
<gene>
    <name evidence="7" type="primary">trmH</name>
    <name evidence="10" type="ORF">DC094_13970</name>
</gene>
<reference evidence="10 11" key="1">
    <citation type="submission" date="2018-04" db="EMBL/GenBank/DDBJ databases">
        <title>Thalassorhabdus spongiae gen. nov., sp. nov., isolated from a marine sponge in South-West Iceland.</title>
        <authorList>
            <person name="Knobloch S."/>
            <person name="Daussin A."/>
            <person name="Johannsson R."/>
            <person name="Marteinsson V.T."/>
        </authorList>
    </citation>
    <scope>NUCLEOTIDE SEQUENCE [LARGE SCALE GENOMIC DNA]</scope>
    <source>
        <strain evidence="10 11">Hp12</strain>
    </source>
</reference>
<dbReference type="Proteomes" id="UP000244906">
    <property type="component" value="Unassembled WGS sequence"/>
</dbReference>
<dbReference type="InterPro" id="IPR022724">
    <property type="entry name" value="rRNA_MeTrfase_SpoU_C"/>
</dbReference>
<keyword evidence="1 7" id="KW-0820">tRNA-binding</keyword>
<dbReference type="PANTHER" id="PTHR43453:SF1">
    <property type="entry name" value="TRNA_RRNA METHYLTRANSFERASE SPOU TYPE DOMAIN-CONTAINING PROTEIN"/>
    <property type="match status" value="1"/>
</dbReference>
<proteinExistence type="inferred from homology"/>
<evidence type="ECO:0000256" key="3">
    <source>
        <dbReference type="ARBA" id="ARBA00022679"/>
    </source>
</evidence>
<dbReference type="SUPFAM" id="SSF75217">
    <property type="entry name" value="alpha/beta knot"/>
    <property type="match status" value="1"/>
</dbReference>
<evidence type="ECO:0000313" key="10">
    <source>
        <dbReference type="EMBL" id="PVZ68382.1"/>
    </source>
</evidence>
<dbReference type="Pfam" id="PF12105">
    <property type="entry name" value="SpoU_methylas_C"/>
    <property type="match status" value="1"/>
</dbReference>
<accession>A0A2V1GSW3</accession>
<dbReference type="GO" id="GO:0002938">
    <property type="term" value="P:tRNA guanine ribose methylation"/>
    <property type="evidence" value="ECO:0007669"/>
    <property type="project" value="UniProtKB-UniRule"/>
</dbReference>
<keyword evidence="2 7" id="KW-0489">Methyltransferase</keyword>
<comment type="similarity">
    <text evidence="7">Belongs to the class IV-like SAM-binding methyltransferase superfamily. RNA methyltransferase TrmH family.</text>
</comment>
<feature type="binding site" evidence="7">
    <location>
        <position position="139"/>
    </location>
    <ligand>
        <name>S-adenosyl-L-methionine</name>
        <dbReference type="ChEBI" id="CHEBI:59789"/>
    </ligand>
</feature>
<dbReference type="Gene3D" id="3.40.1280.10">
    <property type="match status" value="1"/>
</dbReference>
<dbReference type="InterPro" id="IPR001537">
    <property type="entry name" value="SpoU_MeTrfase"/>
</dbReference>
<dbReference type="RefSeq" id="WP_116687709.1">
    <property type="nucleotide sequence ID" value="NZ_CAWNYD010000005.1"/>
</dbReference>
<dbReference type="EC" id="2.1.1.34" evidence="7"/>
<evidence type="ECO:0000259" key="9">
    <source>
        <dbReference type="Pfam" id="PF12105"/>
    </source>
</evidence>
<keyword evidence="5 7" id="KW-0819">tRNA processing</keyword>
<dbReference type="NCBIfam" id="NF008295">
    <property type="entry name" value="PRK11081.1"/>
    <property type="match status" value="1"/>
</dbReference>
<dbReference type="EMBL" id="QDDL01000005">
    <property type="protein sequence ID" value="PVZ68382.1"/>
    <property type="molecule type" value="Genomic_DNA"/>
</dbReference>
<evidence type="ECO:0000313" key="11">
    <source>
        <dbReference type="Proteomes" id="UP000244906"/>
    </source>
</evidence>
<dbReference type="HAMAP" id="MF_02060">
    <property type="entry name" value="tRNA_methyltr_TrmH"/>
    <property type="match status" value="1"/>
</dbReference>
<dbReference type="InterPro" id="IPR033671">
    <property type="entry name" value="TrmH"/>
</dbReference>
<protein>
    <recommendedName>
        <fullName evidence="7">tRNA (guanosine(18)-2'-O)-methyltransferase</fullName>
        <ecNumber evidence="7">2.1.1.34</ecNumber>
    </recommendedName>
    <alternativeName>
        <fullName evidence="7">tRNA [Gm18] methyltransferase</fullName>
    </alternativeName>
</protein>
<comment type="function">
    <text evidence="7">Catalyzes the 2'-O methylation of guanosine at position 18 in tRNA.</text>
</comment>
<keyword evidence="3 7" id="KW-0808">Transferase</keyword>
<evidence type="ECO:0000256" key="1">
    <source>
        <dbReference type="ARBA" id="ARBA00022555"/>
    </source>
</evidence>
<comment type="catalytic activity">
    <reaction evidence="7">
        <text>guanosine(18) in tRNA + S-adenosyl-L-methionine = 2'-O-methylguanosine(18) in tRNA + S-adenosyl-L-homocysteine + H(+)</text>
        <dbReference type="Rhea" id="RHEA:20077"/>
        <dbReference type="Rhea" id="RHEA-COMP:10190"/>
        <dbReference type="Rhea" id="RHEA-COMP:10192"/>
        <dbReference type="ChEBI" id="CHEBI:15378"/>
        <dbReference type="ChEBI" id="CHEBI:57856"/>
        <dbReference type="ChEBI" id="CHEBI:59789"/>
        <dbReference type="ChEBI" id="CHEBI:74269"/>
        <dbReference type="ChEBI" id="CHEBI:74445"/>
        <dbReference type="EC" id="2.1.1.34"/>
    </reaction>
</comment>
<dbReference type="AlphaFoldDB" id="A0A2V1GSW3"/>
<dbReference type="GO" id="GO:0141100">
    <property type="term" value="F:tRNA (guanine(18)-2'-O)-methyltransferase activity"/>
    <property type="evidence" value="ECO:0007669"/>
    <property type="project" value="UniProtKB-UniRule"/>
</dbReference>
<evidence type="ECO:0000256" key="2">
    <source>
        <dbReference type="ARBA" id="ARBA00022603"/>
    </source>
</evidence>
<evidence type="ECO:0000259" key="8">
    <source>
        <dbReference type="Pfam" id="PF00588"/>
    </source>
</evidence>
<feature type="domain" description="tRNA/rRNA methyltransferase SpoU type" evidence="8">
    <location>
        <begin position="20"/>
        <end position="159"/>
    </location>
</feature>
<organism evidence="10 11">
    <name type="scientific">Pelagibaculum spongiae</name>
    <dbReference type="NCBI Taxonomy" id="2080658"/>
    <lineage>
        <taxon>Bacteria</taxon>
        <taxon>Pseudomonadati</taxon>
        <taxon>Pseudomonadota</taxon>
        <taxon>Gammaproteobacteria</taxon>
        <taxon>Oceanospirillales</taxon>
        <taxon>Pelagibaculum</taxon>
    </lineage>
</organism>
<keyword evidence="4 7" id="KW-0949">S-adenosyl-L-methionine</keyword>
<name>A0A2V1GSW3_9GAMM</name>
<evidence type="ECO:0000256" key="6">
    <source>
        <dbReference type="ARBA" id="ARBA00022884"/>
    </source>
</evidence>
<feature type="domain" description="RNA methyltransferase SpoU/TrmH type C-terminal" evidence="9">
    <location>
        <begin position="163"/>
        <end position="216"/>
    </location>
</feature>
<evidence type="ECO:0000256" key="4">
    <source>
        <dbReference type="ARBA" id="ARBA00022691"/>
    </source>
</evidence>
<comment type="caution">
    <text evidence="10">The sequence shown here is derived from an EMBL/GenBank/DDBJ whole genome shotgun (WGS) entry which is preliminary data.</text>
</comment>